<sequence length="116" mass="12447">MSVGGAVAQAEKAQTLAIANPAQMKRYPNIPTFDEAGFPVLGLTGFSGFFAPAAIPKPVADRLAKELREIVSQPDVNSKLLDFGFEDMSDVTDFPGFIDAVVKRWASVIGEFNISI</sequence>
<evidence type="ECO:0000313" key="2">
    <source>
        <dbReference type="EMBL" id="KRR22603.1"/>
    </source>
</evidence>
<dbReference type="Gene3D" id="3.40.190.10">
    <property type="entry name" value="Periplasmic binding protein-like II"/>
    <property type="match status" value="1"/>
</dbReference>
<dbReference type="PANTHER" id="PTHR42928">
    <property type="entry name" value="TRICARBOXYLATE-BINDING PROTEIN"/>
    <property type="match status" value="1"/>
</dbReference>
<name>A0A0R3MRT8_9BRAD</name>
<gene>
    <name evidence="2" type="ORF">CQ13_28780</name>
</gene>
<evidence type="ECO:0008006" key="4">
    <source>
        <dbReference type="Google" id="ProtNLM"/>
    </source>
</evidence>
<dbReference type="Pfam" id="PF03401">
    <property type="entry name" value="TctC"/>
    <property type="match status" value="1"/>
</dbReference>
<evidence type="ECO:0000256" key="1">
    <source>
        <dbReference type="ARBA" id="ARBA00006987"/>
    </source>
</evidence>
<organism evidence="2 3">
    <name type="scientific">Bradyrhizobium retamae</name>
    <dbReference type="NCBI Taxonomy" id="1300035"/>
    <lineage>
        <taxon>Bacteria</taxon>
        <taxon>Pseudomonadati</taxon>
        <taxon>Pseudomonadota</taxon>
        <taxon>Alphaproteobacteria</taxon>
        <taxon>Hyphomicrobiales</taxon>
        <taxon>Nitrobacteraceae</taxon>
        <taxon>Bradyrhizobium</taxon>
    </lineage>
</organism>
<dbReference type="EMBL" id="LLYA01000163">
    <property type="protein sequence ID" value="KRR22603.1"/>
    <property type="molecule type" value="Genomic_DNA"/>
</dbReference>
<dbReference type="Proteomes" id="UP000052023">
    <property type="component" value="Unassembled WGS sequence"/>
</dbReference>
<comment type="similarity">
    <text evidence="1">Belongs to the UPF0065 (bug) family.</text>
</comment>
<dbReference type="OrthoDB" id="8252466at2"/>
<protein>
    <recommendedName>
        <fullName evidence="4">Tripartite tricarboxylate transporter substrate binding protein</fullName>
    </recommendedName>
</protein>
<dbReference type="PANTHER" id="PTHR42928:SF5">
    <property type="entry name" value="BLR1237 PROTEIN"/>
    <property type="match status" value="1"/>
</dbReference>
<proteinExistence type="inferred from homology"/>
<dbReference type="AlphaFoldDB" id="A0A0R3MRT8"/>
<reference evidence="2 3" key="1">
    <citation type="submission" date="2014-03" db="EMBL/GenBank/DDBJ databases">
        <title>Bradyrhizobium valentinum sp. nov., isolated from effective nodules of Lupinus mariae-josephae, a lupine endemic of basic-lime soils in Eastern Spain.</title>
        <authorList>
            <person name="Duran D."/>
            <person name="Rey L."/>
            <person name="Navarro A."/>
            <person name="Busquets A."/>
            <person name="Imperial J."/>
            <person name="Ruiz-Argueso T."/>
        </authorList>
    </citation>
    <scope>NUCLEOTIDE SEQUENCE [LARGE SCALE GENOMIC DNA]</scope>
    <source>
        <strain evidence="2 3">Ro19</strain>
    </source>
</reference>
<dbReference type="InterPro" id="IPR005064">
    <property type="entry name" value="BUG"/>
</dbReference>
<evidence type="ECO:0000313" key="3">
    <source>
        <dbReference type="Proteomes" id="UP000052023"/>
    </source>
</evidence>
<dbReference type="InterPro" id="IPR042100">
    <property type="entry name" value="Bug_dom1"/>
</dbReference>
<accession>A0A0R3MRT8</accession>
<keyword evidence="3" id="KW-1185">Reference proteome</keyword>
<comment type="caution">
    <text evidence="2">The sequence shown here is derived from an EMBL/GenBank/DDBJ whole genome shotgun (WGS) entry which is preliminary data.</text>
</comment>
<dbReference type="Gene3D" id="3.40.190.150">
    <property type="entry name" value="Bordetella uptake gene, domain 1"/>
    <property type="match status" value="1"/>
</dbReference>